<dbReference type="VEuPathDB" id="CryptoDB:CHUDEA4_4200"/>
<reference evidence="5 6" key="3">
    <citation type="submission" date="2017-10" db="EMBL/GenBank/DDBJ databases">
        <title>Consistent, comparative and evidence-based genome annotation and re-annotation for the closely-related species, Cryptosporidium parvum, C. hominis and C. tyzzeri.</title>
        <authorList>
            <person name="Baptista R.P."/>
            <person name="Li Y."/>
            <person name="Sateriale A."/>
            <person name="Striepen B."/>
            <person name="Kissinger J.C."/>
        </authorList>
    </citation>
    <scope>NUCLEOTIDE SEQUENCE [LARGE SCALE GENOMIC DNA]</scope>
    <source>
        <strain evidence="5">30976</strain>
    </source>
</reference>
<evidence type="ECO:0000313" key="4">
    <source>
        <dbReference type="EMBL" id="CUV05881.1"/>
    </source>
</evidence>
<proteinExistence type="inferred from homology"/>
<dbReference type="VEuPathDB" id="CryptoDB:Chro.40479"/>
<sequence length="359" mass="42223">MGGAISEQNRNANLDQDKIMDLKEIKNLSYKELYNQFEKYKALNYVELVILLGTTLILDYNRKLGERKWDVMESIALATFHFRVKYENDGHKNKISKWQKYCMDELNKKHGSTFRYKKLVGMLLESRGEIEKALDIYKQLLKFDPEDLEIRRRVISVLFDNNVSLIDEHLRECIMDINAWKMKAYYLLTYTLEYESALFCMEEILLHEPQNIDTINIIADLHLALGNYSRSRQYFCLALNIQKSNLRALWGILQCNLLKNDAYNQNHNNKSKVDNSIISNNDHKLTQLAVKQIINIYSENDSNSNINKKDIDYDINYNNDTDNNNHKGNHNFNQNKIEITTSMIVSELLDYYTSRIKGL</sequence>
<organism evidence="4">
    <name type="scientific">Cryptosporidium hominis</name>
    <dbReference type="NCBI Taxonomy" id="237895"/>
    <lineage>
        <taxon>Eukaryota</taxon>
        <taxon>Sar</taxon>
        <taxon>Alveolata</taxon>
        <taxon>Apicomplexa</taxon>
        <taxon>Conoidasida</taxon>
        <taxon>Coccidia</taxon>
        <taxon>Eucoccidiorida</taxon>
        <taxon>Eimeriorina</taxon>
        <taxon>Cryptosporidiidae</taxon>
        <taxon>Cryptosporidium</taxon>
    </lineage>
</organism>
<dbReference type="VEuPathDB" id="CryptoDB:GY17_00003382"/>
<dbReference type="Pfam" id="PF13181">
    <property type="entry name" value="TPR_8"/>
    <property type="match status" value="1"/>
</dbReference>
<dbReference type="Proteomes" id="UP001429100">
    <property type="component" value="Unassembled WGS sequence"/>
</dbReference>
<comment type="subcellular location">
    <subcellularLocation>
        <location evidence="3">Endoplasmic reticulum membrane</location>
        <topology evidence="3">Peripheral membrane protein</topology>
        <orientation evidence="3">Cytoplasmic side</orientation>
    </subcellularLocation>
</comment>
<evidence type="ECO:0000256" key="3">
    <source>
        <dbReference type="RuleBase" id="RU367091"/>
    </source>
</evidence>
<dbReference type="SMART" id="SM00028">
    <property type="entry name" value="TPR"/>
    <property type="match status" value="2"/>
</dbReference>
<keyword evidence="3" id="KW-0256">Endoplasmic reticulum</keyword>
<dbReference type="EMBL" id="JTAI01000023">
    <property type="protein sequence ID" value="PPS92625.1"/>
    <property type="molecule type" value="Genomic_DNA"/>
</dbReference>
<accession>A0A0S4TFU7</accession>
<comment type="subunit">
    <text evidence="3">Component of the ER membrane protein complex (EMC).</text>
</comment>
<name>A0A0S4TFU7_CRYHO</name>
<dbReference type="GO" id="GO:0072546">
    <property type="term" value="C:EMC complex"/>
    <property type="evidence" value="ECO:0007669"/>
    <property type="project" value="UniProtKB-UniRule"/>
</dbReference>
<dbReference type="InterPro" id="IPR039856">
    <property type="entry name" value="EMC2-like"/>
</dbReference>
<keyword evidence="3" id="KW-0472">Membrane</keyword>
<dbReference type="EMBL" id="LN877950">
    <property type="protein sequence ID" value="CUV05881.1"/>
    <property type="molecule type" value="Genomic_DNA"/>
</dbReference>
<dbReference type="SUPFAM" id="SSF48452">
    <property type="entry name" value="TPR-like"/>
    <property type="match status" value="1"/>
</dbReference>
<dbReference type="OrthoDB" id="124397at2759"/>
<dbReference type="VEuPathDB" id="CryptoDB:ChTU502y2012_422g0025"/>
<reference evidence="4" key="2">
    <citation type="submission" date="2015-08" db="EMBL/GenBank/DDBJ databases">
        <authorList>
            <person name="Babu N.S."/>
            <person name="Beckwith C.J."/>
            <person name="Beseler K.G."/>
            <person name="Brison A."/>
            <person name="Carone J.V."/>
            <person name="Caskin T.P."/>
            <person name="Diamond M."/>
            <person name="Durham M.E."/>
            <person name="Foxe J.M."/>
            <person name="Go M."/>
            <person name="Henderson B.A."/>
            <person name="Jones I.B."/>
            <person name="McGettigan J.A."/>
            <person name="Micheletti S.J."/>
            <person name="Nasrallah M.E."/>
            <person name="Ortiz D."/>
            <person name="Piller C.R."/>
            <person name="Privatt S.R."/>
            <person name="Schneider S.L."/>
            <person name="Sharp S."/>
            <person name="Smith T.C."/>
            <person name="Stanton J.D."/>
            <person name="Ullery H.E."/>
            <person name="Wilson R.J."/>
            <person name="Serrano M.G."/>
            <person name="Buck G."/>
            <person name="Lee V."/>
            <person name="Wang Y."/>
            <person name="Carvalho R."/>
            <person name="Voegtly L."/>
            <person name="Shi R."/>
            <person name="Duckworth R."/>
            <person name="Johnson A."/>
            <person name="Loviza R."/>
            <person name="Walstead R."/>
            <person name="Shah Z."/>
            <person name="Kiflezghi M."/>
            <person name="Wade K."/>
            <person name="Ball S.L."/>
            <person name="Bradley K.W."/>
            <person name="Asai D.J."/>
            <person name="Bowman C.A."/>
            <person name="Russell D.A."/>
            <person name="Pope W.H."/>
            <person name="Jacobs-Sera D."/>
            <person name="Hendrix R.W."/>
            <person name="Hatfull G.F."/>
        </authorList>
    </citation>
    <scope>NUCLEOTIDE SEQUENCE [LARGE SCALE GENOMIC DNA]</scope>
</reference>
<feature type="repeat" description="TPR" evidence="2">
    <location>
        <begin position="114"/>
        <end position="147"/>
    </location>
</feature>
<comment type="function">
    <text evidence="3">Part of the endoplasmic reticulum membrane protein complex (EMC) that enables the energy-independent insertion into endoplasmic reticulum membranes of newly synthesized membrane proteins.</text>
</comment>
<dbReference type="PANTHER" id="PTHR12760">
    <property type="entry name" value="TETRATRICOPEPTIDE REPEAT PROTEIN"/>
    <property type="match status" value="1"/>
</dbReference>
<evidence type="ECO:0000256" key="2">
    <source>
        <dbReference type="PROSITE-ProRule" id="PRU00339"/>
    </source>
</evidence>
<evidence type="ECO:0000313" key="5">
    <source>
        <dbReference type="EMBL" id="PPS92625.1"/>
    </source>
</evidence>
<comment type="similarity">
    <text evidence="3">Belongs to the EMC2 family.</text>
</comment>
<reference evidence="5 6" key="1">
    <citation type="submission" date="2014-11" db="EMBL/GenBank/DDBJ databases">
        <title>Comparative genomic analysis of Cryptosporidium hominis reveals occurrence of genetic recombination in virulent subtypes.</title>
        <authorList>
            <person name="Guo Y."/>
            <person name="Tang K."/>
            <person name="Frace M."/>
            <person name="Li N."/>
            <person name="Roellig D.M."/>
            <person name="Sammons S."/>
            <person name="Knipe K."/>
            <person name="Rowe L."/>
            <person name="Feng Y."/>
            <person name="Xiao L."/>
        </authorList>
    </citation>
    <scope>NUCLEOTIDE SEQUENCE [LARGE SCALE GENOMIC DNA]</scope>
    <source>
        <strain evidence="5">30976</strain>
    </source>
</reference>
<dbReference type="InterPro" id="IPR019734">
    <property type="entry name" value="TPR_rpt"/>
</dbReference>
<dbReference type="Gene3D" id="1.25.40.10">
    <property type="entry name" value="Tetratricopeptide repeat domain"/>
    <property type="match status" value="1"/>
</dbReference>
<dbReference type="AlphaFoldDB" id="A0A0S4TFU7"/>
<dbReference type="Proteomes" id="UP000199752">
    <property type="component" value="Chromosome 4"/>
</dbReference>
<gene>
    <name evidence="4" type="ORF">CHUDEA4_4200</name>
    <name evidence="5" type="ORF">GY17_00003382</name>
</gene>
<dbReference type="InterPro" id="IPR011990">
    <property type="entry name" value="TPR-like_helical_dom_sf"/>
</dbReference>
<keyword evidence="6" id="KW-1185">Reference proteome</keyword>
<evidence type="ECO:0000313" key="6">
    <source>
        <dbReference type="Proteomes" id="UP001429100"/>
    </source>
</evidence>
<protein>
    <recommendedName>
        <fullName evidence="3">ER membrane protein complex subunit 2</fullName>
    </recommendedName>
</protein>
<dbReference type="PROSITE" id="PS50005">
    <property type="entry name" value="TPR"/>
    <property type="match status" value="1"/>
</dbReference>
<evidence type="ECO:0000256" key="1">
    <source>
        <dbReference type="ARBA" id="ARBA00022803"/>
    </source>
</evidence>
<keyword evidence="1 2" id="KW-0802">TPR repeat</keyword>